<dbReference type="EMBL" id="BPLR01018525">
    <property type="protein sequence ID" value="GIZ00256.1"/>
    <property type="molecule type" value="Genomic_DNA"/>
</dbReference>
<dbReference type="AlphaFoldDB" id="A0AAV4XYL4"/>
<feature type="region of interest" description="Disordered" evidence="1">
    <location>
        <begin position="53"/>
        <end position="77"/>
    </location>
</feature>
<sequence>MGYKRHEKCVLNDIVPSHTAKGTHFCAWLGTLAPTASKCGLFRLPLGQNGSQIEPPQKMYNFSGKTSTNCKRDEEKG</sequence>
<evidence type="ECO:0000313" key="3">
    <source>
        <dbReference type="Proteomes" id="UP001054945"/>
    </source>
</evidence>
<proteinExistence type="predicted"/>
<gene>
    <name evidence="2" type="ORF">CEXT_773781</name>
</gene>
<dbReference type="Proteomes" id="UP001054945">
    <property type="component" value="Unassembled WGS sequence"/>
</dbReference>
<evidence type="ECO:0000256" key="1">
    <source>
        <dbReference type="SAM" id="MobiDB-lite"/>
    </source>
</evidence>
<reference evidence="2 3" key="1">
    <citation type="submission" date="2021-06" db="EMBL/GenBank/DDBJ databases">
        <title>Caerostris extrusa draft genome.</title>
        <authorList>
            <person name="Kono N."/>
            <person name="Arakawa K."/>
        </authorList>
    </citation>
    <scope>NUCLEOTIDE SEQUENCE [LARGE SCALE GENOMIC DNA]</scope>
</reference>
<protein>
    <submittedName>
        <fullName evidence="2">Uncharacterized protein</fullName>
    </submittedName>
</protein>
<comment type="caution">
    <text evidence="2">The sequence shown here is derived from an EMBL/GenBank/DDBJ whole genome shotgun (WGS) entry which is preliminary data.</text>
</comment>
<accession>A0AAV4XYL4</accession>
<organism evidence="2 3">
    <name type="scientific">Caerostris extrusa</name>
    <name type="common">Bark spider</name>
    <name type="synonym">Caerostris bankana</name>
    <dbReference type="NCBI Taxonomy" id="172846"/>
    <lineage>
        <taxon>Eukaryota</taxon>
        <taxon>Metazoa</taxon>
        <taxon>Ecdysozoa</taxon>
        <taxon>Arthropoda</taxon>
        <taxon>Chelicerata</taxon>
        <taxon>Arachnida</taxon>
        <taxon>Araneae</taxon>
        <taxon>Araneomorphae</taxon>
        <taxon>Entelegynae</taxon>
        <taxon>Araneoidea</taxon>
        <taxon>Araneidae</taxon>
        <taxon>Caerostris</taxon>
    </lineage>
</organism>
<name>A0AAV4XYL4_CAEEX</name>
<evidence type="ECO:0000313" key="2">
    <source>
        <dbReference type="EMBL" id="GIZ00256.1"/>
    </source>
</evidence>
<keyword evidence="3" id="KW-1185">Reference proteome</keyword>